<reference evidence="2" key="1">
    <citation type="submission" date="2018-05" db="EMBL/GenBank/DDBJ databases">
        <authorList>
            <person name="Lanie J.A."/>
            <person name="Ng W.-L."/>
            <person name="Kazmierczak K.M."/>
            <person name="Andrzejewski T.M."/>
            <person name="Davidsen T.M."/>
            <person name="Wayne K.J."/>
            <person name="Tettelin H."/>
            <person name="Glass J.I."/>
            <person name="Rusch D."/>
            <person name="Podicherti R."/>
            <person name="Tsui H.-C.T."/>
            <person name="Winkler M.E."/>
        </authorList>
    </citation>
    <scope>NUCLEOTIDE SEQUENCE</scope>
</reference>
<dbReference type="PANTHER" id="PTHR41521">
    <property type="match status" value="1"/>
</dbReference>
<accession>A0A381RJX4</accession>
<organism evidence="2">
    <name type="scientific">marine metagenome</name>
    <dbReference type="NCBI Taxonomy" id="408172"/>
    <lineage>
        <taxon>unclassified sequences</taxon>
        <taxon>metagenomes</taxon>
        <taxon>ecological metagenomes</taxon>
    </lineage>
</organism>
<dbReference type="EMBL" id="UINC01001875">
    <property type="protein sequence ID" value="SUZ90207.1"/>
    <property type="molecule type" value="Genomic_DNA"/>
</dbReference>
<dbReference type="AlphaFoldDB" id="A0A381RJX4"/>
<name>A0A381RJX4_9ZZZZ</name>
<dbReference type="Gene3D" id="3.30.70.100">
    <property type="match status" value="1"/>
</dbReference>
<dbReference type="InterPro" id="IPR010753">
    <property type="entry name" value="DUF1330"/>
</dbReference>
<sequence>MAAYFVLQYVVNDLDLYREYQKGAGPTIQAAGAELVIFDAAAETVEGTPPGPQTIVLKFEDTAAAKAWYGSEEYQAVVGKRLEATAGFAVISQSMNTG</sequence>
<dbReference type="InterPro" id="IPR011008">
    <property type="entry name" value="Dimeric_a/b-barrel"/>
</dbReference>
<proteinExistence type="predicted"/>
<protein>
    <recommendedName>
        <fullName evidence="1">DUF1330 domain-containing protein</fullName>
    </recommendedName>
</protein>
<gene>
    <name evidence="2" type="ORF">METZ01_LOCUS43061</name>
</gene>
<dbReference type="SUPFAM" id="SSF54909">
    <property type="entry name" value="Dimeric alpha+beta barrel"/>
    <property type="match status" value="1"/>
</dbReference>
<evidence type="ECO:0000313" key="2">
    <source>
        <dbReference type="EMBL" id="SUZ90207.1"/>
    </source>
</evidence>
<feature type="domain" description="DUF1330" evidence="1">
    <location>
        <begin position="3"/>
        <end position="90"/>
    </location>
</feature>
<dbReference type="Pfam" id="PF07045">
    <property type="entry name" value="DUF1330"/>
    <property type="match status" value="1"/>
</dbReference>
<dbReference type="PANTHER" id="PTHR41521:SF4">
    <property type="entry name" value="BLR0684 PROTEIN"/>
    <property type="match status" value="1"/>
</dbReference>
<evidence type="ECO:0000259" key="1">
    <source>
        <dbReference type="Pfam" id="PF07045"/>
    </source>
</evidence>